<keyword evidence="2" id="KW-1185">Reference proteome</keyword>
<gene>
    <name evidence="1" type="ORF">BLNAU_1043</name>
</gene>
<sequence length="1382" mass="149698">MSPAKWNTLISTDTFQNVVLDVNSFSTIPEPARITTLTLSGYDELDKTAFFSVEGRVFTANEKYTIEVLTSSSAASSFSFTASSTTRGEGSAILFSDDPSKVELKYNTAYTISTVEDKNGDELILHSTFTFSTIEEPGRVMKIGDVVAVDDSNTTTVALVGHNMQIGTFSLELVNVVDETEKPVITASFESDTTGQASASLHPTAELKYGETYRLVKMTTTMENARPVHVEPSLSFIVTDEPSRLTEVGTVVAEDSDRRAKIALTGIKMTNGPFILTLNNSKTLTATFEADGESGTVSGILFSQDDSKVELEYDTEYTVTGLTDKDNKPTFFHSSLSFRTPIEPTRLVKLNMAKYDDDETTVFVELIAQKLGTTGSYSVELALDGDVKHTIDFSFTSDLKWIGSAILYPSSSCELEYGKTYDVSNFTQTLNSLTSSHFFEPNTLEIEAEPSRIESIVSATLNKDRSVMTTKFEGRAFKSELGPVFLVKDANTFESIGNVRFVDSTHCEADFVVGSSEPGLVYDQHYTLARKDGESSFFVNSDVFVRVPAPPRITDLEFSFSNSLHTGCFVKLTGMDLIVGNSLNVTLTSSLFFIATITSETLARSSELLIGWPTTLRHNTNYQITSIEAVNEDDGETLFHYAISDSTASLPDDVVIFVDCGSTSDSTLFCGDRTRPCSTIEDGWKIVEGLGISTLSILIIENTTQKEQVKIMSDHNVLIQSGPSTRPELFVSPSSASSELDGEGMIDVWGGRLRVHDVDVDLSDSPSLIFIRMVGGHLTIKSSSFSTSSQLSHSEDSLCSWRGGAIVLDRSTTTITSTLLNGLSHGAIDMEGGSLKIETSSFHDNNPHSSSFPSLRRNIRCSEGGEIEIESLSGGDGMETPSAWISTSDCSLKAKETISRSPFFVPTLSSSSTSKLNEPQKTLSLIIKGTTLIPCSLFLEVFEKQKDGKDGQNVQIALSPPVCTMFTETELRLYLNLSSLSTLNTSLEWRGRLVFGAGQTTTSSFVVKTAESESSKIVVDWKGSDNREECGTDITPCRTIAAGWEGGVMKREDVLTEICLTVSTQASFGGIVWVGNGAMKLTSKTDRTSRIVVEGTLRREEGKAGNGVVNVDSGRVTFASLTLSLPSSSELDGVGKLSVVWGRGEIVVESVQLEHKTGMVGMGLICLVEGWLSLSAVESKWMEMGEGTVLLEGQSGNKEIVMKLSECTFANTLLHSTPFLSFSSSSPSSSLSISHSSFINMKSTLSPSSSLHPLLSVRTAQPEMAFESCSFENCGVFSSAGESAGSTLQILRSSSSLSSCLFVGWFPAETSADSVRIVVSSAMTRVKLDGTRFEHTQRSSALSPKRAGVLVEYPHSLPVVTRSKAVFSSCSVCLRKISPNRN</sequence>
<comment type="caution">
    <text evidence="1">The sequence shown here is derived from an EMBL/GenBank/DDBJ whole genome shotgun (WGS) entry which is preliminary data.</text>
</comment>
<proteinExistence type="predicted"/>
<evidence type="ECO:0000313" key="1">
    <source>
        <dbReference type="EMBL" id="KAK2963965.1"/>
    </source>
</evidence>
<evidence type="ECO:0000313" key="2">
    <source>
        <dbReference type="Proteomes" id="UP001281761"/>
    </source>
</evidence>
<organism evidence="1 2">
    <name type="scientific">Blattamonas nauphoetae</name>
    <dbReference type="NCBI Taxonomy" id="2049346"/>
    <lineage>
        <taxon>Eukaryota</taxon>
        <taxon>Metamonada</taxon>
        <taxon>Preaxostyla</taxon>
        <taxon>Oxymonadida</taxon>
        <taxon>Blattamonas</taxon>
    </lineage>
</organism>
<name>A0ABQ9YJY1_9EUKA</name>
<protein>
    <submittedName>
        <fullName evidence="1">Uncharacterized protein</fullName>
    </submittedName>
</protein>
<dbReference type="Proteomes" id="UP001281761">
    <property type="component" value="Unassembled WGS sequence"/>
</dbReference>
<reference evidence="1 2" key="1">
    <citation type="journal article" date="2022" name="bioRxiv">
        <title>Genomics of Preaxostyla Flagellates Illuminates Evolutionary Transitions and the Path Towards Mitochondrial Loss.</title>
        <authorList>
            <person name="Novak L.V.F."/>
            <person name="Treitli S.C."/>
            <person name="Pyrih J."/>
            <person name="Halakuc P."/>
            <person name="Pipaliya S.V."/>
            <person name="Vacek V."/>
            <person name="Brzon O."/>
            <person name="Soukal P."/>
            <person name="Eme L."/>
            <person name="Dacks J.B."/>
            <person name="Karnkowska A."/>
            <person name="Elias M."/>
            <person name="Hampl V."/>
        </authorList>
    </citation>
    <scope>NUCLEOTIDE SEQUENCE [LARGE SCALE GENOMIC DNA]</scope>
    <source>
        <strain evidence="1">NAU3</strain>
        <tissue evidence="1">Gut</tissue>
    </source>
</reference>
<accession>A0ABQ9YJY1</accession>
<dbReference type="EMBL" id="JARBJD010000004">
    <property type="protein sequence ID" value="KAK2963965.1"/>
    <property type="molecule type" value="Genomic_DNA"/>
</dbReference>